<dbReference type="HAMAP" id="MF_00168">
    <property type="entry name" value="Q_tRNA_Tgt"/>
    <property type="match status" value="1"/>
</dbReference>
<protein>
    <recommendedName>
        <fullName evidence="4">Queuine tRNA-ribosyltransferase</fullName>
        <ecNumber evidence="4">2.4.2.29</ecNumber>
    </recommendedName>
    <alternativeName>
        <fullName evidence="4">Guanine insertion enzyme</fullName>
    </alternativeName>
    <alternativeName>
        <fullName evidence="4">tRNA-guanine transglycosylase</fullName>
    </alternativeName>
</protein>
<dbReference type="HOGENOM" id="CLU_022060_0_2_5"/>
<dbReference type="NCBIfam" id="TIGR00430">
    <property type="entry name" value="Q_tRNA_tgt"/>
    <property type="match status" value="1"/>
</dbReference>
<dbReference type="EMBL" id="CP001079">
    <property type="protein sequence ID" value="ACM49493.1"/>
    <property type="molecule type" value="Genomic_DNA"/>
</dbReference>
<dbReference type="GO" id="GO:0008479">
    <property type="term" value="F:tRNA-guanosine(34) queuine transglycosylase activity"/>
    <property type="evidence" value="ECO:0007669"/>
    <property type="project" value="UniProtKB-UniRule"/>
</dbReference>
<keyword evidence="8" id="KW-1185">Reference proteome</keyword>
<feature type="domain" description="tRNA-guanine(15) transglycosylase-like" evidence="6">
    <location>
        <begin position="19"/>
        <end position="397"/>
    </location>
</feature>
<evidence type="ECO:0000256" key="5">
    <source>
        <dbReference type="SAM" id="MobiDB-lite"/>
    </source>
</evidence>
<dbReference type="InterPro" id="IPR002616">
    <property type="entry name" value="tRNA_ribo_trans-like"/>
</dbReference>
<dbReference type="GO" id="GO:0008616">
    <property type="term" value="P:tRNA queuosine(34) biosynthetic process"/>
    <property type="evidence" value="ECO:0007669"/>
    <property type="project" value="UniProtKB-UniRule"/>
</dbReference>
<dbReference type="GO" id="GO:0046872">
    <property type="term" value="F:metal ion binding"/>
    <property type="evidence" value="ECO:0007669"/>
    <property type="project" value="UniProtKB-KW"/>
</dbReference>
<dbReference type="EC" id="2.4.2.29" evidence="4"/>
<evidence type="ECO:0000313" key="7">
    <source>
        <dbReference type="EMBL" id="ACM49493.1"/>
    </source>
</evidence>
<dbReference type="SUPFAM" id="SSF51713">
    <property type="entry name" value="tRNA-guanine transglycosylase"/>
    <property type="match status" value="1"/>
</dbReference>
<dbReference type="InterPro" id="IPR004803">
    <property type="entry name" value="TGT"/>
</dbReference>
<comment type="function">
    <text evidence="4">Catalyzes the base-exchange of a guanine (G) residue with the queuine precursor 7-aminomethyl-7-deazaguanine (PreQ1) at position 34 (anticodon wobble position) in tRNAs with GU(N) anticodons (tRNA-Asp, -Asn, -His and -Tyr). Catalysis occurs through a double-displacement mechanism. The nucleophile active site attacks the C1' of nucleotide 34 to detach the guanine base from the RNA, forming a covalent enzyme-RNA intermediate. The proton acceptor active site deprotonates the incoming PreQ1, allowing a nucleophilic attack on the C1' of the ribose to form the product. After dissociation, two additional enzymatic reactions on the tRNA convert PreQ1 to queuine (Q), resulting in the hypermodified nucleoside queuosine (7-(((4,5-cis-dihydroxy-2-cyclopenten-1-yl)amino)methyl)-7-deazaguanosine).</text>
</comment>
<keyword evidence="4" id="KW-0479">Metal-binding</keyword>
<dbReference type="GO" id="GO:0005737">
    <property type="term" value="C:cytoplasm"/>
    <property type="evidence" value="ECO:0007669"/>
    <property type="project" value="TreeGrafter"/>
</dbReference>
<accession>B9KJ31</accession>
<feature type="region of interest" description="RNA binding; important for wobble base 34 recognition" evidence="4">
    <location>
        <begin position="294"/>
        <end position="298"/>
    </location>
</feature>
<dbReference type="Pfam" id="PF01702">
    <property type="entry name" value="TGT"/>
    <property type="match status" value="1"/>
</dbReference>
<feature type="binding site" evidence="4">
    <location>
        <position position="366"/>
    </location>
    <ligand>
        <name>Zn(2+)</name>
        <dbReference type="ChEBI" id="CHEBI:29105"/>
    </ligand>
</feature>
<evidence type="ECO:0000259" key="6">
    <source>
        <dbReference type="Pfam" id="PF01702"/>
    </source>
</evidence>
<feature type="binding site" evidence="4">
    <location>
        <begin position="97"/>
        <end position="101"/>
    </location>
    <ligand>
        <name>substrate</name>
    </ligand>
</feature>
<feature type="region of interest" description="Disordered" evidence="5">
    <location>
        <begin position="399"/>
        <end position="420"/>
    </location>
</feature>
<evidence type="ECO:0000256" key="3">
    <source>
        <dbReference type="ARBA" id="ARBA00022694"/>
    </source>
</evidence>
<feature type="binding site" evidence="4">
    <location>
        <position position="337"/>
    </location>
    <ligand>
        <name>Zn(2+)</name>
        <dbReference type="ChEBI" id="CHEBI:29105"/>
    </ligand>
</feature>
<reference evidence="7 8" key="1">
    <citation type="journal article" date="2009" name="BMC Genomics">
        <title>Conservation in the face of diversity: multistrain analysis of an intracellular bacterium.</title>
        <authorList>
            <person name="Dark M.J."/>
            <person name="Herndon D.R."/>
            <person name="Kappmeyer L.S."/>
            <person name="Gonzales M.P."/>
            <person name="Nordeen E."/>
            <person name="Palmer G.H."/>
            <person name="Knowles D.P. Jr."/>
            <person name="Brayton K.A."/>
        </authorList>
    </citation>
    <scope>NUCLEOTIDE SEQUENCE [LARGE SCALE GENOMIC DNA]</scope>
    <source>
        <strain evidence="7 8">Florida</strain>
    </source>
</reference>
<keyword evidence="3 4" id="KW-0819">tRNA processing</keyword>
<name>B9KJ31_ANAMF</name>
<dbReference type="InterPro" id="IPR050076">
    <property type="entry name" value="ArchSynthase1/Queuine_TRR"/>
</dbReference>
<dbReference type="Gene3D" id="3.20.20.105">
    <property type="entry name" value="Queuine tRNA-ribosyltransferase-like"/>
    <property type="match status" value="1"/>
</dbReference>
<sequence length="420" mass="46773">MYARLYQNFNFHVLLQHNRARVGVISTPHGVLYTPAFIFCATKAAIKSLDMKTVKECGTQIVLSNTYHLMLQPGAETVAALGGLHNMLGWKGPMLTDSGGYQIFSLGYGSVSEELKGKRRRANSSLIKIDESGAIFRSYINGQLHHLTPEKSMHIQRMLGADLVVVLDECTPFHTSYEYTAQSMHMSNRWALRSLEEFQKTADGTQALYCVIQGGVHSDLRRVSCEFANSSPFFGNAIGGSLGSHKQQMYDTVSLTTSLLDKSRPVHLLGIGNVCDILHGVMNGVDTFDCVYPTRIARHGAALVRPENRISPDREYVNLYNSKFARSLAPIEQDCGCYTCNHHSRGYLHHLLKAKELLAYTLITIHNVYFMNSLMQRVRRAIAGETLEQEYEYWLGKRGAAPDSASPQPPPSGKTPTAPR</sequence>
<dbReference type="PANTHER" id="PTHR46499:SF1">
    <property type="entry name" value="QUEUINE TRNA-RIBOSYLTRANSFERASE"/>
    <property type="match status" value="1"/>
</dbReference>
<feature type="binding site" evidence="4">
    <location>
        <position position="240"/>
    </location>
    <ligand>
        <name>substrate</name>
    </ligand>
</feature>
<keyword evidence="4" id="KW-0862">Zinc</keyword>
<comment type="pathway">
    <text evidence="4">tRNA modification; tRNA-queuosine biosynthesis.</text>
</comment>
<feature type="binding site" evidence="4">
    <location>
        <position position="168"/>
    </location>
    <ligand>
        <name>substrate</name>
    </ligand>
</feature>
<dbReference type="STRING" id="320483.AMF_654"/>
<feature type="binding site" evidence="4">
    <location>
        <position position="213"/>
    </location>
    <ligand>
        <name>substrate</name>
    </ligand>
</feature>
<feature type="compositionally biased region" description="Pro residues" evidence="5">
    <location>
        <begin position="407"/>
        <end position="420"/>
    </location>
</feature>
<dbReference type="NCBIfam" id="TIGR00449">
    <property type="entry name" value="tgt_general"/>
    <property type="match status" value="1"/>
</dbReference>
<feature type="region of interest" description="RNA binding" evidence="4">
    <location>
        <begin position="270"/>
        <end position="276"/>
    </location>
</feature>
<dbReference type="Proteomes" id="UP000007307">
    <property type="component" value="Chromosome"/>
</dbReference>
<comment type="similarity">
    <text evidence="4">Belongs to the queuine tRNA-ribosyltransferase family.</text>
</comment>
<dbReference type="AlphaFoldDB" id="B9KJ31"/>
<gene>
    <name evidence="4 7" type="primary">tgt</name>
    <name evidence="7" type="ordered locus">AMF_654</name>
</gene>
<evidence type="ECO:0000256" key="2">
    <source>
        <dbReference type="ARBA" id="ARBA00022679"/>
    </source>
</evidence>
<dbReference type="RefSeq" id="WP_012659034.1">
    <property type="nucleotide sequence ID" value="NC_012026.1"/>
</dbReference>
<comment type="subunit">
    <text evidence="4">Homodimer. Within each dimer, one monomer is responsible for RNA recognition and catalysis, while the other monomer binds to the replacement base PreQ1.</text>
</comment>
<evidence type="ECO:0000313" key="8">
    <source>
        <dbReference type="Proteomes" id="UP000007307"/>
    </source>
</evidence>
<keyword evidence="4" id="KW-0671">Queuosine biosynthesis</keyword>
<feature type="binding site" evidence="4">
    <location>
        <position position="335"/>
    </location>
    <ligand>
        <name>Zn(2+)</name>
        <dbReference type="ChEBI" id="CHEBI:29105"/>
    </ligand>
</feature>
<dbReference type="InterPro" id="IPR036511">
    <property type="entry name" value="TGT-like_sf"/>
</dbReference>
<dbReference type="PATRIC" id="fig|320483.3.peg.748"/>
<dbReference type="eggNOG" id="COG0343">
    <property type="taxonomic scope" value="Bacteria"/>
</dbReference>
<feature type="binding site" evidence="4">
    <location>
        <position position="340"/>
    </location>
    <ligand>
        <name>Zn(2+)</name>
        <dbReference type="ChEBI" id="CHEBI:29105"/>
    </ligand>
</feature>
<evidence type="ECO:0000256" key="4">
    <source>
        <dbReference type="HAMAP-Rule" id="MF_00168"/>
    </source>
</evidence>
<comment type="cofactor">
    <cofactor evidence="4">
        <name>Zn(2+)</name>
        <dbReference type="ChEBI" id="CHEBI:29105"/>
    </cofactor>
    <text evidence="4">Binds 1 zinc ion per subunit.</text>
</comment>
<dbReference type="PANTHER" id="PTHR46499">
    <property type="entry name" value="QUEUINE TRNA-RIBOSYLTRANSFERASE"/>
    <property type="match status" value="1"/>
</dbReference>
<dbReference type="GeneID" id="7398090"/>
<dbReference type="KEGG" id="amf:AMF_654"/>
<feature type="active site" description="Proton acceptor" evidence="4">
    <location>
        <position position="97"/>
    </location>
</feature>
<dbReference type="UniPathway" id="UPA00392"/>
<comment type="catalytic activity">
    <reaction evidence="4">
        <text>7-aminomethyl-7-carbaguanine + guanosine(34) in tRNA = 7-aminomethyl-7-carbaguanosine(34) in tRNA + guanine</text>
        <dbReference type="Rhea" id="RHEA:24104"/>
        <dbReference type="Rhea" id="RHEA-COMP:10341"/>
        <dbReference type="Rhea" id="RHEA-COMP:10342"/>
        <dbReference type="ChEBI" id="CHEBI:16235"/>
        <dbReference type="ChEBI" id="CHEBI:58703"/>
        <dbReference type="ChEBI" id="CHEBI:74269"/>
        <dbReference type="ChEBI" id="CHEBI:82833"/>
        <dbReference type="EC" id="2.4.2.29"/>
    </reaction>
</comment>
<proteinExistence type="inferred from homology"/>
<evidence type="ECO:0000256" key="1">
    <source>
        <dbReference type="ARBA" id="ARBA00022676"/>
    </source>
</evidence>
<keyword evidence="2 4" id="KW-0808">Transferase</keyword>
<keyword evidence="1 4" id="KW-0328">Glycosyltransferase</keyword>
<organism evidence="7 8">
    <name type="scientific">Anaplasma marginale (strain Florida)</name>
    <dbReference type="NCBI Taxonomy" id="320483"/>
    <lineage>
        <taxon>Bacteria</taxon>
        <taxon>Pseudomonadati</taxon>
        <taxon>Pseudomonadota</taxon>
        <taxon>Alphaproteobacteria</taxon>
        <taxon>Rickettsiales</taxon>
        <taxon>Anaplasmataceae</taxon>
        <taxon>Anaplasma</taxon>
    </lineage>
</organism>
<feature type="active site" description="Nucleophile" evidence="4">
    <location>
        <position position="289"/>
    </location>
</feature>